<feature type="compositionally biased region" description="Polar residues" evidence="1">
    <location>
        <begin position="79"/>
        <end position="92"/>
    </location>
</feature>
<keyword evidence="3" id="KW-1185">Reference proteome</keyword>
<organism evidence="2 3">
    <name type="scientific">Colletotrichum karsti</name>
    <dbReference type="NCBI Taxonomy" id="1095194"/>
    <lineage>
        <taxon>Eukaryota</taxon>
        <taxon>Fungi</taxon>
        <taxon>Dikarya</taxon>
        <taxon>Ascomycota</taxon>
        <taxon>Pezizomycotina</taxon>
        <taxon>Sordariomycetes</taxon>
        <taxon>Hypocreomycetidae</taxon>
        <taxon>Glomerellales</taxon>
        <taxon>Glomerellaceae</taxon>
        <taxon>Colletotrichum</taxon>
        <taxon>Colletotrichum boninense species complex</taxon>
    </lineage>
</organism>
<dbReference type="Proteomes" id="UP000781932">
    <property type="component" value="Unassembled WGS sequence"/>
</dbReference>
<evidence type="ECO:0000313" key="3">
    <source>
        <dbReference type="Proteomes" id="UP000781932"/>
    </source>
</evidence>
<proteinExistence type="predicted"/>
<feature type="compositionally biased region" description="Polar residues" evidence="1">
    <location>
        <begin position="8"/>
        <end position="23"/>
    </location>
</feature>
<sequence>MSKVHPPSSISPASIYDTTTMAPSTWWDPSQIRETVDQSGPRKTGGPEMIDLREDSPVGSSINHAIDISCGDGVKSEETNSPTRMPSVQSTAEGHLGSDENVDSKPTVNKSTTVRYPTGGHLSGDDNVDFKSTSGDKRTSTKRKVDAVVSARSEACKKKSLYADASVTLII</sequence>
<protein>
    <submittedName>
        <fullName evidence="2">Uncharacterized protein</fullName>
    </submittedName>
</protein>
<feature type="region of interest" description="Disordered" evidence="1">
    <location>
        <begin position="1"/>
        <end position="140"/>
    </location>
</feature>
<reference evidence="2" key="1">
    <citation type="submission" date="2020-03" db="EMBL/GenBank/DDBJ databases">
        <authorList>
            <person name="He L."/>
        </authorList>
    </citation>
    <scope>NUCLEOTIDE SEQUENCE</scope>
    <source>
        <strain evidence="2">CkLH20</strain>
    </source>
</reference>
<accession>A0A9P6IGN8</accession>
<comment type="caution">
    <text evidence="2">The sequence shown here is derived from an EMBL/GenBank/DDBJ whole genome shotgun (WGS) entry which is preliminary data.</text>
</comment>
<feature type="compositionally biased region" description="Polar residues" evidence="1">
    <location>
        <begin position="104"/>
        <end position="115"/>
    </location>
</feature>
<name>A0A9P6IGN8_9PEZI</name>
<dbReference type="GeneID" id="62156343"/>
<evidence type="ECO:0000313" key="2">
    <source>
        <dbReference type="EMBL" id="KAF9882513.1"/>
    </source>
</evidence>
<evidence type="ECO:0000256" key="1">
    <source>
        <dbReference type="SAM" id="MobiDB-lite"/>
    </source>
</evidence>
<dbReference type="AlphaFoldDB" id="A0A9P6IGN8"/>
<dbReference type="EMBL" id="JAATWM020000001">
    <property type="protein sequence ID" value="KAF9882513.1"/>
    <property type="molecule type" value="Genomic_DNA"/>
</dbReference>
<reference evidence="2" key="2">
    <citation type="submission" date="2020-11" db="EMBL/GenBank/DDBJ databases">
        <title>Whole genome sequencing of Colletotrichum sp.</title>
        <authorList>
            <person name="Li H."/>
        </authorList>
    </citation>
    <scope>NUCLEOTIDE SEQUENCE</scope>
    <source>
        <strain evidence="2">CkLH20</strain>
    </source>
</reference>
<gene>
    <name evidence="2" type="ORF">CkaCkLH20_00549</name>
</gene>
<dbReference type="RefSeq" id="XP_038751974.1">
    <property type="nucleotide sequence ID" value="XM_038883269.1"/>
</dbReference>